<sequence>MFSIKRKTIIMASLVVLLVVAGYLNVRFSDKTGDGTQASNTGTGNGGIVLSQTKDGDGSASVNANAGESGGDAASVSANYYANFKTERETSRNQQIEYLDGIIADSNTDAETLKQAQNQKLTLTQSMEKEVTVEGLLKAKGFEDVVVTIHEGSINVVVKDGDLTDAKVAQILDIVCRETKEAPENVKIIPKT</sequence>
<dbReference type="Pfam" id="PF12685">
    <property type="entry name" value="SpoIIIAH"/>
    <property type="match status" value="1"/>
</dbReference>
<dbReference type="InterPro" id="IPR024232">
    <property type="entry name" value="SpoIIIAH"/>
</dbReference>
<dbReference type="EMBL" id="JACRSR010000001">
    <property type="protein sequence ID" value="MBC8531161.1"/>
    <property type="molecule type" value="Genomic_DNA"/>
</dbReference>
<organism evidence="2 3">
    <name type="scientific">Gehongia tenuis</name>
    <dbReference type="NCBI Taxonomy" id="2763655"/>
    <lineage>
        <taxon>Bacteria</taxon>
        <taxon>Bacillati</taxon>
        <taxon>Bacillota</taxon>
        <taxon>Clostridia</taxon>
        <taxon>Christensenellales</taxon>
        <taxon>Christensenellaceae</taxon>
        <taxon>Gehongia</taxon>
    </lineage>
</organism>
<dbReference type="AlphaFoldDB" id="A0A926D4M0"/>
<evidence type="ECO:0000313" key="3">
    <source>
        <dbReference type="Proteomes" id="UP000623172"/>
    </source>
</evidence>
<dbReference type="Proteomes" id="UP000623172">
    <property type="component" value="Unassembled WGS sequence"/>
</dbReference>
<comment type="caution">
    <text evidence="2">The sequence shown here is derived from an EMBL/GenBank/DDBJ whole genome shotgun (WGS) entry which is preliminary data.</text>
</comment>
<keyword evidence="3" id="KW-1185">Reference proteome</keyword>
<feature type="region of interest" description="Disordered" evidence="1">
    <location>
        <begin position="32"/>
        <end position="72"/>
    </location>
</feature>
<dbReference type="Gene3D" id="1.10.287.4300">
    <property type="entry name" value="Stage III sporulation protein AH-like"/>
    <property type="match status" value="1"/>
</dbReference>
<dbReference type="RefSeq" id="WP_249315266.1">
    <property type="nucleotide sequence ID" value="NZ_JACRSR010000001.1"/>
</dbReference>
<dbReference type="InterPro" id="IPR038503">
    <property type="entry name" value="SpoIIIAH_sf"/>
</dbReference>
<proteinExistence type="predicted"/>
<reference evidence="2" key="1">
    <citation type="submission" date="2020-08" db="EMBL/GenBank/DDBJ databases">
        <title>Genome public.</title>
        <authorList>
            <person name="Liu C."/>
            <person name="Sun Q."/>
        </authorList>
    </citation>
    <scope>NUCLEOTIDE SEQUENCE</scope>
    <source>
        <strain evidence="2">NSJ-53</strain>
    </source>
</reference>
<evidence type="ECO:0000256" key="1">
    <source>
        <dbReference type="SAM" id="MobiDB-lite"/>
    </source>
</evidence>
<accession>A0A926D4M0</accession>
<name>A0A926D4M0_9FIRM</name>
<protein>
    <submittedName>
        <fullName evidence="2">SpoIIIAH-like family protein</fullName>
    </submittedName>
</protein>
<gene>
    <name evidence="2" type="ORF">H8696_04780</name>
</gene>
<evidence type="ECO:0000313" key="2">
    <source>
        <dbReference type="EMBL" id="MBC8531161.1"/>
    </source>
</evidence>